<dbReference type="Pfam" id="PF05974">
    <property type="entry name" value="DUF892"/>
    <property type="match status" value="1"/>
</dbReference>
<dbReference type="CDD" id="cd07909">
    <property type="entry name" value="YciF"/>
    <property type="match status" value="1"/>
</dbReference>
<dbReference type="InterPro" id="IPR012347">
    <property type="entry name" value="Ferritin-like"/>
</dbReference>
<reference evidence="1 2" key="1">
    <citation type="submission" date="2017-02" db="EMBL/GenBank/DDBJ databases">
        <authorList>
            <person name="Peterson S.W."/>
        </authorList>
    </citation>
    <scope>NUCLEOTIDE SEQUENCE [LARGE SCALE GENOMIC DNA]</scope>
    <source>
        <strain evidence="1 2">DSM 25262</strain>
    </source>
</reference>
<name>A0A1T5KMU8_9BACT</name>
<dbReference type="SUPFAM" id="SSF47240">
    <property type="entry name" value="Ferritin-like"/>
    <property type="match status" value="1"/>
</dbReference>
<protein>
    <submittedName>
        <fullName evidence="1">Ferritin-like metal-binding protein YciE</fullName>
    </submittedName>
</protein>
<keyword evidence="2" id="KW-1185">Reference proteome</keyword>
<dbReference type="Gene3D" id="1.20.1260.10">
    <property type="match status" value="1"/>
</dbReference>
<organism evidence="1 2">
    <name type="scientific">Ohtaekwangia koreensis</name>
    <dbReference type="NCBI Taxonomy" id="688867"/>
    <lineage>
        <taxon>Bacteria</taxon>
        <taxon>Pseudomonadati</taxon>
        <taxon>Bacteroidota</taxon>
        <taxon>Cytophagia</taxon>
        <taxon>Cytophagales</taxon>
        <taxon>Fulvivirgaceae</taxon>
        <taxon>Ohtaekwangia</taxon>
    </lineage>
</organism>
<dbReference type="RefSeq" id="WP_079686841.1">
    <property type="nucleotide sequence ID" value="NZ_FUZU01000001.1"/>
</dbReference>
<dbReference type="InterPro" id="IPR009078">
    <property type="entry name" value="Ferritin-like_SF"/>
</dbReference>
<dbReference type="InterPro" id="IPR010287">
    <property type="entry name" value="DUF892_YciF-like"/>
</dbReference>
<dbReference type="PANTHER" id="PTHR30565">
    <property type="entry name" value="PROTEIN YCIF"/>
    <property type="match status" value="1"/>
</dbReference>
<dbReference type="OrthoDB" id="9795056at2"/>
<gene>
    <name evidence="1" type="ORF">SAMN05660236_2388</name>
</gene>
<dbReference type="AlphaFoldDB" id="A0A1T5KMU8"/>
<dbReference type="EMBL" id="FUZU01000001">
    <property type="protein sequence ID" value="SKC65074.1"/>
    <property type="molecule type" value="Genomic_DNA"/>
</dbReference>
<dbReference type="InterPro" id="IPR047114">
    <property type="entry name" value="YciF"/>
</dbReference>
<dbReference type="Proteomes" id="UP000190961">
    <property type="component" value="Unassembled WGS sequence"/>
</dbReference>
<sequence>MKKSKNIPQELQNKLGRLFEDELRDIYWAEKALAKALPKLASNASSGNLSEAIQKHLEETEEHIVRCEQIFKVIGKEPRGKKCEAMEGLIKEAESIIEDTEEGVMRDAGIISAAQKVEHYEIASYGTLRTFAETIGLEEAASILETTLNEEKKTDALLTDLAVSMINEEAAQEPAE</sequence>
<accession>A0A1T5KMU8</accession>
<dbReference type="STRING" id="688867.SAMN05660236_2388"/>
<evidence type="ECO:0000313" key="2">
    <source>
        <dbReference type="Proteomes" id="UP000190961"/>
    </source>
</evidence>
<evidence type="ECO:0000313" key="1">
    <source>
        <dbReference type="EMBL" id="SKC65074.1"/>
    </source>
</evidence>
<proteinExistence type="predicted"/>
<dbReference type="PANTHER" id="PTHR30565:SF9">
    <property type="entry name" value="PROTEIN YCIF"/>
    <property type="match status" value="1"/>
</dbReference>